<dbReference type="CDD" id="cd01948">
    <property type="entry name" value="EAL"/>
    <property type="match status" value="1"/>
</dbReference>
<feature type="transmembrane region" description="Helical" evidence="1">
    <location>
        <begin position="12"/>
        <end position="33"/>
    </location>
</feature>
<dbReference type="NCBIfam" id="TIGR00254">
    <property type="entry name" value="GGDEF"/>
    <property type="match status" value="1"/>
</dbReference>
<dbReference type="InterPro" id="IPR035919">
    <property type="entry name" value="EAL_sf"/>
</dbReference>
<keyword evidence="6" id="KW-1185">Reference proteome</keyword>
<keyword evidence="1" id="KW-0812">Transmembrane</keyword>
<dbReference type="InterPro" id="IPR050706">
    <property type="entry name" value="Cyclic-di-GMP_PDE-like"/>
</dbReference>
<keyword evidence="1" id="KW-0472">Membrane</keyword>
<dbReference type="SMART" id="SM00052">
    <property type="entry name" value="EAL"/>
    <property type="match status" value="1"/>
</dbReference>
<dbReference type="STRING" id="709032.Sulku_1742"/>
<dbReference type="InterPro" id="IPR029787">
    <property type="entry name" value="Nucleotide_cyclase"/>
</dbReference>
<gene>
    <name evidence="5" type="ordered locus">Sulku_1742</name>
</gene>
<dbReference type="InterPro" id="IPR001633">
    <property type="entry name" value="EAL_dom"/>
</dbReference>
<reference evidence="5 6" key="1">
    <citation type="journal article" date="2012" name="Stand. Genomic Sci.">
        <title>Complete genome sequence of the sulfur compounds oxidizing chemolithoautotroph Sulfuricurvum kujiense type strain (YK-1(T)).</title>
        <authorList>
            <person name="Han C."/>
            <person name="Kotsyurbenko O."/>
            <person name="Chertkov O."/>
            <person name="Held B."/>
            <person name="Lapidus A."/>
            <person name="Nolan M."/>
            <person name="Lucas S."/>
            <person name="Hammon N."/>
            <person name="Deshpande S."/>
            <person name="Cheng J.F."/>
            <person name="Tapia R."/>
            <person name="Goodwin L.A."/>
            <person name="Pitluck S."/>
            <person name="Liolios K."/>
            <person name="Pagani I."/>
            <person name="Ivanova N."/>
            <person name="Mavromatis K."/>
            <person name="Mikhailova N."/>
            <person name="Pati A."/>
            <person name="Chen A."/>
            <person name="Palaniappan K."/>
            <person name="Land M."/>
            <person name="Hauser L."/>
            <person name="Chang Y.J."/>
            <person name="Jeffries C.D."/>
            <person name="Brambilla E.M."/>
            <person name="Rohde M."/>
            <person name="Spring S."/>
            <person name="Sikorski J."/>
            <person name="Goker M."/>
            <person name="Woyke T."/>
            <person name="Bristow J."/>
            <person name="Eisen J.A."/>
            <person name="Markowitz V."/>
            <person name="Hugenholtz P."/>
            <person name="Kyrpides N.C."/>
            <person name="Klenk H.P."/>
            <person name="Detter J.C."/>
        </authorList>
    </citation>
    <scope>NUCLEOTIDE SEQUENCE [LARGE SCALE GENOMIC DNA]</scope>
    <source>
        <strain evidence="6">ATCC BAA-921 / DSM 16994 / JCM 11577 / YK-1</strain>
    </source>
</reference>
<dbReference type="FunFam" id="3.30.70.270:FF:000001">
    <property type="entry name" value="Diguanylate cyclase domain protein"/>
    <property type="match status" value="1"/>
</dbReference>
<dbReference type="RefSeq" id="WP_013460600.1">
    <property type="nucleotide sequence ID" value="NC_014762.1"/>
</dbReference>
<feature type="domain" description="GGDEF" evidence="4">
    <location>
        <begin position="289"/>
        <end position="422"/>
    </location>
</feature>
<sequence>MKSYTTYKQLIAKTVILSLVTSLAVAFLYGVYIKKQAIDDLARVDARKTSRLAFEALYSAMEKGWSKEELDAIIVRLNKVEPQMRISAYRSPIVAELFGDRTIDKQVREHDPMVAQAMRGNEILTGEDDIRYLYPIVVNQECIKCHTNAKVGDINGVIDVRFPVANLKISLTTMINSFIIFFILFTVIIFAVLYYKLNSLLVQPIKQFILMIQDIISNNDMAKRISLKTKILEVKNIENYFNKMLDSIQDYYEKLQELSDRDYLTGLYNRRKFEEFLSYEVKRSLRHRHKFTVLMIDLDNFKYINDTYGHASGDLVLKEVTEIFGSKLRNADILARIGGDEFAVILPETPYENGYAVVEKLRASLESTPISLMFDQVSLTASFGIAEYPEQGENIESLLTGSDLAMYKAKRAGKNTIARADQSDQEMASEIQKKGEFLRRAIDEDRIEPFVQPIYNVRSGEIFGYEVLARIRDGKRYMAAGQFIDVAESLGFASKIDQIILTKGLYAREEKGLWDKRFFFNLSTKSLFGDTYVSVIEDHYKRSPHPDKNTGVTIEILEREAIHNVNGLMDIIEQMKQRGISFALDDFGSGFSSFVYLKYFDTDFVKIDGEFVKNIVVNEKDRIFVKHIHQIAKEFGKETIAEYVEDEETLAILKEIGVDYAQGFHLGRPHQLS</sequence>
<dbReference type="InterPro" id="IPR003660">
    <property type="entry name" value="HAMP_dom"/>
</dbReference>
<proteinExistence type="predicted"/>
<feature type="domain" description="HAMP" evidence="3">
    <location>
        <begin position="199"/>
        <end position="253"/>
    </location>
</feature>
<dbReference type="AlphaFoldDB" id="E4U101"/>
<dbReference type="SUPFAM" id="SSF55073">
    <property type="entry name" value="Nucleotide cyclase"/>
    <property type="match status" value="1"/>
</dbReference>
<name>E4U101_SULKY</name>
<dbReference type="OrthoDB" id="9776024at2"/>
<dbReference type="Gene3D" id="6.10.340.10">
    <property type="match status" value="1"/>
</dbReference>
<evidence type="ECO:0000259" key="3">
    <source>
        <dbReference type="PROSITE" id="PS50885"/>
    </source>
</evidence>
<dbReference type="PROSITE" id="PS50887">
    <property type="entry name" value="GGDEF"/>
    <property type="match status" value="1"/>
</dbReference>
<dbReference type="SMART" id="SM00267">
    <property type="entry name" value="GGDEF"/>
    <property type="match status" value="1"/>
</dbReference>
<dbReference type="HOGENOM" id="CLU_000445_70_46_7"/>
<dbReference type="Pfam" id="PF00990">
    <property type="entry name" value="GGDEF"/>
    <property type="match status" value="1"/>
</dbReference>
<dbReference type="Gene3D" id="3.30.70.270">
    <property type="match status" value="1"/>
</dbReference>
<dbReference type="PROSITE" id="PS50883">
    <property type="entry name" value="EAL"/>
    <property type="match status" value="1"/>
</dbReference>
<dbReference type="CDD" id="cd01949">
    <property type="entry name" value="GGDEF"/>
    <property type="match status" value="1"/>
</dbReference>
<dbReference type="PANTHER" id="PTHR33121:SF71">
    <property type="entry name" value="OXYGEN SENSOR PROTEIN DOSP"/>
    <property type="match status" value="1"/>
</dbReference>
<evidence type="ECO:0000313" key="6">
    <source>
        <dbReference type="Proteomes" id="UP000008721"/>
    </source>
</evidence>
<dbReference type="InterPro" id="IPR043128">
    <property type="entry name" value="Rev_trsase/Diguanyl_cyclase"/>
</dbReference>
<evidence type="ECO:0000256" key="1">
    <source>
        <dbReference type="SAM" id="Phobius"/>
    </source>
</evidence>
<evidence type="ECO:0000259" key="4">
    <source>
        <dbReference type="PROSITE" id="PS50887"/>
    </source>
</evidence>
<dbReference type="Pfam" id="PF00563">
    <property type="entry name" value="EAL"/>
    <property type="match status" value="1"/>
</dbReference>
<protein>
    <submittedName>
        <fullName evidence="5">Diguanylate cyclase/phosphodiesterase with extracellular sensor</fullName>
    </submittedName>
</protein>
<dbReference type="InterPro" id="IPR000160">
    <property type="entry name" value="GGDEF_dom"/>
</dbReference>
<dbReference type="GO" id="GO:0016020">
    <property type="term" value="C:membrane"/>
    <property type="evidence" value="ECO:0007669"/>
    <property type="project" value="InterPro"/>
</dbReference>
<organism evidence="5 6">
    <name type="scientific">Sulfuricurvum kujiense (strain ATCC BAA-921 / DSM 16994 / JCM 11577 / YK-1)</name>
    <dbReference type="NCBI Taxonomy" id="709032"/>
    <lineage>
        <taxon>Bacteria</taxon>
        <taxon>Pseudomonadati</taxon>
        <taxon>Campylobacterota</taxon>
        <taxon>Epsilonproteobacteria</taxon>
        <taxon>Campylobacterales</taxon>
        <taxon>Sulfurimonadaceae</taxon>
        <taxon>Sulfuricurvum</taxon>
    </lineage>
</organism>
<feature type="transmembrane region" description="Helical" evidence="1">
    <location>
        <begin position="178"/>
        <end position="197"/>
    </location>
</feature>
<feature type="domain" description="EAL" evidence="2">
    <location>
        <begin position="431"/>
        <end position="673"/>
    </location>
</feature>
<dbReference type="KEGG" id="sku:Sulku_1742"/>
<dbReference type="SUPFAM" id="SSF141868">
    <property type="entry name" value="EAL domain-like"/>
    <property type="match status" value="1"/>
</dbReference>
<dbReference type="GO" id="GO:0071111">
    <property type="term" value="F:cyclic-guanylate-specific phosphodiesterase activity"/>
    <property type="evidence" value="ECO:0007669"/>
    <property type="project" value="InterPro"/>
</dbReference>
<evidence type="ECO:0000313" key="5">
    <source>
        <dbReference type="EMBL" id="ADR34403.1"/>
    </source>
</evidence>
<dbReference type="GO" id="GO:0007165">
    <property type="term" value="P:signal transduction"/>
    <property type="evidence" value="ECO:0007669"/>
    <property type="project" value="InterPro"/>
</dbReference>
<dbReference type="eggNOG" id="COG5001">
    <property type="taxonomic scope" value="Bacteria"/>
</dbReference>
<dbReference type="Gene3D" id="3.20.20.450">
    <property type="entry name" value="EAL domain"/>
    <property type="match status" value="1"/>
</dbReference>
<dbReference type="PROSITE" id="PS50885">
    <property type="entry name" value="HAMP"/>
    <property type="match status" value="1"/>
</dbReference>
<dbReference type="Gene3D" id="3.30.450.290">
    <property type="match status" value="1"/>
</dbReference>
<dbReference type="PANTHER" id="PTHR33121">
    <property type="entry name" value="CYCLIC DI-GMP PHOSPHODIESTERASE PDEF"/>
    <property type="match status" value="1"/>
</dbReference>
<dbReference type="Proteomes" id="UP000008721">
    <property type="component" value="Chromosome"/>
</dbReference>
<evidence type="ECO:0000259" key="2">
    <source>
        <dbReference type="PROSITE" id="PS50883"/>
    </source>
</evidence>
<keyword evidence="1" id="KW-1133">Transmembrane helix</keyword>
<dbReference type="EMBL" id="CP002355">
    <property type="protein sequence ID" value="ADR34403.1"/>
    <property type="molecule type" value="Genomic_DNA"/>
</dbReference>
<accession>E4U101</accession>